<dbReference type="InterPro" id="IPR029070">
    <property type="entry name" value="Chitinase_insertion_sf"/>
</dbReference>
<dbReference type="GO" id="GO:0005975">
    <property type="term" value="P:carbohydrate metabolic process"/>
    <property type="evidence" value="ECO:0007669"/>
    <property type="project" value="InterPro"/>
</dbReference>
<sequence length="307" mass="34925">MLFTIISFLLFLPSLTSSSEAQTWIKAGYWYSGGQFLVPDIDSTLFTHLTFAFAYNNTSTYELRIAPSDEPYMLTFTDIVRQKNPSIVTLLSIWTGDIYKLLNLFYSMATQPSHRTSFIESPIQRARLYGFRGLDLCCVKPDTSTTKMEAVGILFDEWRTAINRKLKNSTRSPLVLTLVGHYLPSKDSTSYPMESIRRNFDWVLIVSYFYHLPTRENFTGAHSALYDPSSNVSTDYGIMEWISRGLPAKKMVLGLPYHGYAWTLLDPSANEIGSPATGPAVTLDGSTYYKFIKSYMRCDGEKWQLNP</sequence>
<proteinExistence type="predicted"/>
<dbReference type="PANTHER" id="PTHR11177">
    <property type="entry name" value="CHITINASE"/>
    <property type="match status" value="1"/>
</dbReference>
<dbReference type="Proteomes" id="UP000823749">
    <property type="component" value="Chromosome 1"/>
</dbReference>
<reference evidence="3" key="1">
    <citation type="submission" date="2020-08" db="EMBL/GenBank/DDBJ databases">
        <title>Plant Genome Project.</title>
        <authorList>
            <person name="Zhang R.-G."/>
        </authorList>
    </citation>
    <scope>NUCLEOTIDE SEQUENCE</scope>
    <source>
        <strain evidence="3">WSP0</strain>
        <tissue evidence="3">Leaf</tissue>
    </source>
</reference>
<keyword evidence="1" id="KW-0732">Signal</keyword>
<dbReference type="Pfam" id="PF00704">
    <property type="entry name" value="Glyco_hydro_18"/>
    <property type="match status" value="1"/>
</dbReference>
<dbReference type="PROSITE" id="PS51910">
    <property type="entry name" value="GH18_2"/>
    <property type="match status" value="1"/>
</dbReference>
<dbReference type="Gene3D" id="3.10.50.10">
    <property type="match status" value="1"/>
</dbReference>
<gene>
    <name evidence="3" type="ORF">RHGRI_000364</name>
</gene>
<dbReference type="InterPro" id="IPR017853">
    <property type="entry name" value="GH"/>
</dbReference>
<dbReference type="AlphaFoldDB" id="A0AAV6LJJ9"/>
<evidence type="ECO:0000256" key="1">
    <source>
        <dbReference type="SAM" id="SignalP"/>
    </source>
</evidence>
<evidence type="ECO:0000313" key="4">
    <source>
        <dbReference type="Proteomes" id="UP000823749"/>
    </source>
</evidence>
<dbReference type="PANTHER" id="PTHR11177:SF369">
    <property type="entry name" value="CLASS V CHITINASE-LIKE"/>
    <property type="match status" value="1"/>
</dbReference>
<name>A0AAV6LJJ9_9ERIC</name>
<dbReference type="InterPro" id="IPR011583">
    <property type="entry name" value="Chitinase_II/V-like_cat"/>
</dbReference>
<dbReference type="GO" id="GO:0005576">
    <property type="term" value="C:extracellular region"/>
    <property type="evidence" value="ECO:0007669"/>
    <property type="project" value="TreeGrafter"/>
</dbReference>
<accession>A0AAV6LJJ9</accession>
<feature type="domain" description="GH18" evidence="2">
    <location>
        <begin position="24"/>
        <end position="307"/>
    </location>
</feature>
<dbReference type="GO" id="GO:0008061">
    <property type="term" value="F:chitin binding"/>
    <property type="evidence" value="ECO:0007669"/>
    <property type="project" value="InterPro"/>
</dbReference>
<dbReference type="SUPFAM" id="SSF51445">
    <property type="entry name" value="(Trans)glycosidases"/>
    <property type="match status" value="1"/>
</dbReference>
<feature type="chain" id="PRO_5043596652" description="GH18 domain-containing protein" evidence="1">
    <location>
        <begin position="22"/>
        <end position="307"/>
    </location>
</feature>
<dbReference type="InterPro" id="IPR001223">
    <property type="entry name" value="Glyco_hydro18_cat"/>
</dbReference>
<organism evidence="3 4">
    <name type="scientific">Rhododendron griersonianum</name>
    <dbReference type="NCBI Taxonomy" id="479676"/>
    <lineage>
        <taxon>Eukaryota</taxon>
        <taxon>Viridiplantae</taxon>
        <taxon>Streptophyta</taxon>
        <taxon>Embryophyta</taxon>
        <taxon>Tracheophyta</taxon>
        <taxon>Spermatophyta</taxon>
        <taxon>Magnoliopsida</taxon>
        <taxon>eudicotyledons</taxon>
        <taxon>Gunneridae</taxon>
        <taxon>Pentapetalae</taxon>
        <taxon>asterids</taxon>
        <taxon>Ericales</taxon>
        <taxon>Ericaceae</taxon>
        <taxon>Ericoideae</taxon>
        <taxon>Rhodoreae</taxon>
        <taxon>Rhododendron</taxon>
    </lineage>
</organism>
<comment type="caution">
    <text evidence="3">The sequence shown here is derived from an EMBL/GenBank/DDBJ whole genome shotgun (WGS) entry which is preliminary data.</text>
</comment>
<dbReference type="GO" id="GO:0004568">
    <property type="term" value="F:chitinase activity"/>
    <property type="evidence" value="ECO:0007669"/>
    <property type="project" value="TreeGrafter"/>
</dbReference>
<dbReference type="Gene3D" id="3.20.20.80">
    <property type="entry name" value="Glycosidases"/>
    <property type="match status" value="1"/>
</dbReference>
<protein>
    <recommendedName>
        <fullName evidence="2">GH18 domain-containing protein</fullName>
    </recommendedName>
</protein>
<dbReference type="InterPro" id="IPR050314">
    <property type="entry name" value="Glycosyl_Hydrlase_18"/>
</dbReference>
<keyword evidence="4" id="KW-1185">Reference proteome</keyword>
<evidence type="ECO:0000259" key="2">
    <source>
        <dbReference type="PROSITE" id="PS51910"/>
    </source>
</evidence>
<dbReference type="GO" id="GO:0006032">
    <property type="term" value="P:chitin catabolic process"/>
    <property type="evidence" value="ECO:0007669"/>
    <property type="project" value="TreeGrafter"/>
</dbReference>
<evidence type="ECO:0000313" key="3">
    <source>
        <dbReference type="EMBL" id="KAG5564147.1"/>
    </source>
</evidence>
<feature type="signal peptide" evidence="1">
    <location>
        <begin position="1"/>
        <end position="21"/>
    </location>
</feature>
<dbReference type="SMART" id="SM00636">
    <property type="entry name" value="Glyco_18"/>
    <property type="match status" value="1"/>
</dbReference>
<dbReference type="EMBL" id="JACTNZ010000001">
    <property type="protein sequence ID" value="KAG5564147.1"/>
    <property type="molecule type" value="Genomic_DNA"/>
</dbReference>